<dbReference type="GO" id="GO:0004519">
    <property type="term" value="F:endonuclease activity"/>
    <property type="evidence" value="ECO:0007669"/>
    <property type="project" value="UniProtKB-KW"/>
</dbReference>
<evidence type="ECO:0000256" key="4">
    <source>
        <dbReference type="ARBA" id="ARBA00022759"/>
    </source>
</evidence>
<dbReference type="OrthoDB" id="5593162at2759"/>
<dbReference type="GO" id="GO:0003964">
    <property type="term" value="F:RNA-directed DNA polymerase activity"/>
    <property type="evidence" value="ECO:0007669"/>
    <property type="project" value="UniProtKB-KW"/>
</dbReference>
<keyword evidence="5" id="KW-0378">Hydrolase</keyword>
<evidence type="ECO:0000256" key="1">
    <source>
        <dbReference type="ARBA" id="ARBA00022679"/>
    </source>
</evidence>
<evidence type="ECO:0000259" key="7">
    <source>
        <dbReference type="Pfam" id="PF17917"/>
    </source>
</evidence>
<dbReference type="FunFam" id="3.30.70.270:FF:000020">
    <property type="entry name" value="Transposon Tf2-6 polyprotein-like Protein"/>
    <property type="match status" value="1"/>
</dbReference>
<evidence type="ECO:0000256" key="2">
    <source>
        <dbReference type="ARBA" id="ARBA00022695"/>
    </source>
</evidence>
<name>A0A9N9EC18_9GLOM</name>
<feature type="non-terminal residue" evidence="8">
    <location>
        <position position="155"/>
    </location>
</feature>
<evidence type="ECO:0000313" key="8">
    <source>
        <dbReference type="EMBL" id="CAG8668774.1"/>
    </source>
</evidence>
<dbReference type="Gene3D" id="3.30.70.270">
    <property type="match status" value="1"/>
</dbReference>
<comment type="caution">
    <text evidence="8">The sequence shown here is derived from an EMBL/GenBank/DDBJ whole genome shotgun (WGS) entry which is preliminary data.</text>
</comment>
<keyword evidence="6" id="KW-0695">RNA-directed DNA polymerase</keyword>
<gene>
    <name evidence="8" type="ORF">CPELLU_LOCUS10167</name>
</gene>
<keyword evidence="1" id="KW-0808">Transferase</keyword>
<dbReference type="GO" id="GO:0016787">
    <property type="term" value="F:hydrolase activity"/>
    <property type="evidence" value="ECO:0007669"/>
    <property type="project" value="UniProtKB-KW"/>
</dbReference>
<protein>
    <submittedName>
        <fullName evidence="8">1767_t:CDS:1</fullName>
    </submittedName>
</protein>
<keyword evidence="2" id="KW-0548">Nucleotidyltransferase</keyword>
<evidence type="ECO:0000313" key="9">
    <source>
        <dbReference type="Proteomes" id="UP000789759"/>
    </source>
</evidence>
<dbReference type="EMBL" id="CAJVQA010008236">
    <property type="protein sequence ID" value="CAG8668774.1"/>
    <property type="molecule type" value="Genomic_DNA"/>
</dbReference>
<keyword evidence="4" id="KW-0255">Endonuclease</keyword>
<dbReference type="InterPro" id="IPR043502">
    <property type="entry name" value="DNA/RNA_pol_sf"/>
</dbReference>
<dbReference type="SUPFAM" id="SSF56672">
    <property type="entry name" value="DNA/RNA polymerases"/>
    <property type="match status" value="1"/>
</dbReference>
<sequence>IGSSQELDLCYFGQDRIEFLGHEISGKGIIPTTTKVAAVSNFPRPKNLCALRGFLGLAGFYRRFIRDFSGIATPLYKLLKTGENFTWKEQQQEAFVLYTDASHLALGAVLSQPGDNGLKGVVEYTSRSTKPAERNYTITELECTAIVWAMKKFHQ</sequence>
<reference evidence="8" key="1">
    <citation type="submission" date="2021-06" db="EMBL/GenBank/DDBJ databases">
        <authorList>
            <person name="Kallberg Y."/>
            <person name="Tangrot J."/>
            <person name="Rosling A."/>
        </authorList>
    </citation>
    <scope>NUCLEOTIDE SEQUENCE</scope>
    <source>
        <strain evidence="8">FL966</strain>
    </source>
</reference>
<organism evidence="8 9">
    <name type="scientific">Cetraspora pellucida</name>
    <dbReference type="NCBI Taxonomy" id="1433469"/>
    <lineage>
        <taxon>Eukaryota</taxon>
        <taxon>Fungi</taxon>
        <taxon>Fungi incertae sedis</taxon>
        <taxon>Mucoromycota</taxon>
        <taxon>Glomeromycotina</taxon>
        <taxon>Glomeromycetes</taxon>
        <taxon>Diversisporales</taxon>
        <taxon>Gigasporaceae</taxon>
        <taxon>Cetraspora</taxon>
    </lineage>
</organism>
<dbReference type="PANTHER" id="PTHR34072">
    <property type="entry name" value="ENZYMATIC POLYPROTEIN-RELATED"/>
    <property type="match status" value="1"/>
</dbReference>
<dbReference type="Proteomes" id="UP000789759">
    <property type="component" value="Unassembled WGS sequence"/>
</dbReference>
<dbReference type="Pfam" id="PF17917">
    <property type="entry name" value="RT_RNaseH"/>
    <property type="match status" value="1"/>
</dbReference>
<keyword evidence="3" id="KW-0540">Nuclease</keyword>
<dbReference type="AlphaFoldDB" id="A0A9N9EC18"/>
<keyword evidence="9" id="KW-1185">Reference proteome</keyword>
<evidence type="ECO:0000256" key="3">
    <source>
        <dbReference type="ARBA" id="ARBA00022722"/>
    </source>
</evidence>
<feature type="domain" description="Reverse transcriptase RNase H-like" evidence="7">
    <location>
        <begin position="92"/>
        <end position="155"/>
    </location>
</feature>
<dbReference type="InterPro" id="IPR043128">
    <property type="entry name" value="Rev_trsase/Diguanyl_cyclase"/>
</dbReference>
<proteinExistence type="predicted"/>
<evidence type="ECO:0000256" key="6">
    <source>
        <dbReference type="ARBA" id="ARBA00022918"/>
    </source>
</evidence>
<dbReference type="InterPro" id="IPR041373">
    <property type="entry name" value="RT_RNaseH"/>
</dbReference>
<dbReference type="PANTHER" id="PTHR34072:SF58">
    <property type="entry name" value="DNA (CYTOSINE-5-)-METHYLTRANSFERASE"/>
    <property type="match status" value="1"/>
</dbReference>
<accession>A0A9N9EC18</accession>
<evidence type="ECO:0000256" key="5">
    <source>
        <dbReference type="ARBA" id="ARBA00022801"/>
    </source>
</evidence>